<feature type="transmembrane region" description="Helical" evidence="1">
    <location>
        <begin position="223"/>
        <end position="241"/>
    </location>
</feature>
<proteinExistence type="predicted"/>
<dbReference type="InterPro" id="IPR052710">
    <property type="entry name" value="CAAX_protease"/>
</dbReference>
<evidence type="ECO:0000259" key="2">
    <source>
        <dbReference type="Pfam" id="PF02517"/>
    </source>
</evidence>
<feature type="domain" description="CAAX prenyl protease 2/Lysostaphin resistance protein A-like" evidence="2">
    <location>
        <begin position="168"/>
        <end position="259"/>
    </location>
</feature>
<feature type="transmembrane region" description="Helical" evidence="1">
    <location>
        <begin position="248"/>
        <end position="268"/>
    </location>
</feature>
<sequence>MPQAPTPSRTTWGTGGLAEPAPGTAYSQILRGDSYAWWRSALGVLLALSLWLLLGGAVAGLILGAAHSLGHSQMPEADFLAAARRYEFWEGMFSSHVQLAMGIPVALLMVWQWHQVRPRFVISVEGRIRWRFLLLCLCLAVAVFAVYVATVPLRGGTLSWNPQPGFLGFLIVILLVTPLQAAAEEFLFRGYLLQALGSLVAQPWFGVIASALLFALFHGTQNVPLFLSRFAFGLVVGWLVLRTGGLEAAIAAHVINNVFAFILAGVTSTISAARTLTAVGWVQTFSDVAVYLIFSLLAAALAWRLGLLRQVPDRDRQTARRA</sequence>
<keyword evidence="3" id="KW-0378">Hydrolase</keyword>
<dbReference type="Pfam" id="PF02517">
    <property type="entry name" value="Rce1-like"/>
    <property type="match status" value="1"/>
</dbReference>
<dbReference type="Proteomes" id="UP001442841">
    <property type="component" value="Chromosome"/>
</dbReference>
<keyword evidence="1" id="KW-1133">Transmembrane helix</keyword>
<protein>
    <submittedName>
        <fullName evidence="3">CPBP family intramembrane glutamic endopeptidase</fullName>
        <ecNumber evidence="3">3.4.-.-</ecNumber>
    </submittedName>
</protein>
<dbReference type="PANTHER" id="PTHR36435:SF1">
    <property type="entry name" value="CAAX AMINO TERMINAL PROTEASE FAMILY PROTEIN"/>
    <property type="match status" value="1"/>
</dbReference>
<feature type="transmembrane region" description="Helical" evidence="1">
    <location>
        <begin position="41"/>
        <end position="66"/>
    </location>
</feature>
<dbReference type="RefSeq" id="WP_425309440.1">
    <property type="nucleotide sequence ID" value="NZ_CP154795.1"/>
</dbReference>
<gene>
    <name evidence="3" type="ORF">AADG42_11950</name>
</gene>
<dbReference type="EMBL" id="CP154795">
    <property type="protein sequence ID" value="XAN07985.1"/>
    <property type="molecule type" value="Genomic_DNA"/>
</dbReference>
<dbReference type="EC" id="3.4.-.-" evidence="3"/>
<dbReference type="PANTHER" id="PTHR36435">
    <property type="entry name" value="SLR1288 PROTEIN"/>
    <property type="match status" value="1"/>
</dbReference>
<feature type="transmembrane region" description="Helical" evidence="1">
    <location>
        <begin position="288"/>
        <end position="307"/>
    </location>
</feature>
<keyword evidence="1" id="KW-0472">Membrane</keyword>
<organism evidence="3 4">
    <name type="scientific">Ammonicoccus fulvus</name>
    <dbReference type="NCBI Taxonomy" id="3138240"/>
    <lineage>
        <taxon>Bacteria</taxon>
        <taxon>Bacillati</taxon>
        <taxon>Actinomycetota</taxon>
        <taxon>Actinomycetes</taxon>
        <taxon>Propionibacteriales</taxon>
        <taxon>Propionibacteriaceae</taxon>
        <taxon>Ammonicoccus</taxon>
    </lineage>
</organism>
<keyword evidence="4" id="KW-1185">Reference proteome</keyword>
<name>A0ABZ3FS30_9ACTN</name>
<dbReference type="GO" id="GO:0016787">
    <property type="term" value="F:hydrolase activity"/>
    <property type="evidence" value="ECO:0007669"/>
    <property type="project" value="UniProtKB-KW"/>
</dbReference>
<keyword evidence="1" id="KW-0812">Transmembrane</keyword>
<feature type="transmembrane region" description="Helical" evidence="1">
    <location>
        <begin position="165"/>
        <end position="183"/>
    </location>
</feature>
<evidence type="ECO:0000256" key="1">
    <source>
        <dbReference type="SAM" id="Phobius"/>
    </source>
</evidence>
<evidence type="ECO:0000313" key="3">
    <source>
        <dbReference type="EMBL" id="XAN07985.1"/>
    </source>
</evidence>
<feature type="transmembrane region" description="Helical" evidence="1">
    <location>
        <begin position="132"/>
        <end position="153"/>
    </location>
</feature>
<reference evidence="3 4" key="1">
    <citation type="submission" date="2024-04" db="EMBL/GenBank/DDBJ databases">
        <title>Isolation of an actinomycete strain from pig manure.</title>
        <authorList>
            <person name="Gong T."/>
            <person name="Yu Z."/>
            <person name="An M."/>
            <person name="Wei C."/>
            <person name="Yang W."/>
            <person name="Liu L."/>
        </authorList>
    </citation>
    <scope>NUCLEOTIDE SEQUENCE [LARGE SCALE GENOMIC DNA]</scope>
    <source>
        <strain evidence="3 4">ZF39</strain>
    </source>
</reference>
<feature type="transmembrane region" description="Helical" evidence="1">
    <location>
        <begin position="195"/>
        <end position="217"/>
    </location>
</feature>
<dbReference type="InterPro" id="IPR003675">
    <property type="entry name" value="Rce1/LyrA-like_dom"/>
</dbReference>
<evidence type="ECO:0000313" key="4">
    <source>
        <dbReference type="Proteomes" id="UP001442841"/>
    </source>
</evidence>
<accession>A0ABZ3FS30</accession>
<feature type="transmembrane region" description="Helical" evidence="1">
    <location>
        <begin position="93"/>
        <end position="111"/>
    </location>
</feature>